<dbReference type="EMBL" id="MK937606">
    <property type="protein sequence ID" value="QDH93118.1"/>
    <property type="molecule type" value="Genomic_DNA"/>
</dbReference>
<sequence length="55" mass="6166">MASKREPYETTTVRGHARARRLVAKGWEITATSSALLAPATITLRRPNPKYRGEQ</sequence>
<proteinExistence type="predicted"/>
<organism evidence="1 2">
    <name type="scientific">Microbacterium phage Margaery</name>
    <dbReference type="NCBI Taxonomy" id="2591217"/>
    <lineage>
        <taxon>Viruses</taxon>
        <taxon>Duplodnaviria</taxon>
        <taxon>Heunggongvirae</taxon>
        <taxon>Uroviricota</taxon>
        <taxon>Caudoviricetes</taxon>
        <taxon>Hodgkinviridae</taxon>
        <taxon>Margaeryvirus</taxon>
        <taxon>Margaeryvirus margaery</taxon>
    </lineage>
</organism>
<keyword evidence="2" id="KW-1185">Reference proteome</keyword>
<dbReference type="KEGG" id="vg:80004824"/>
<protein>
    <submittedName>
        <fullName evidence="1">Uncharacterized protein</fullName>
    </submittedName>
</protein>
<evidence type="ECO:0000313" key="1">
    <source>
        <dbReference type="EMBL" id="QDH93118.1"/>
    </source>
</evidence>
<evidence type="ECO:0000313" key="2">
    <source>
        <dbReference type="Proteomes" id="UP000315956"/>
    </source>
</evidence>
<name>A0A514DHL9_9CAUD</name>
<dbReference type="GeneID" id="80004824"/>
<reference evidence="1 2" key="1">
    <citation type="submission" date="2019-05" db="EMBL/GenBank/DDBJ databases">
        <authorList>
            <person name="Stoner T.H."/>
            <person name="Aull H.G."/>
            <person name="Divens A.M."/>
            <person name="Zack K."/>
            <person name="Garlena R.A."/>
            <person name="Russell D.A."/>
            <person name="Pope W.H."/>
            <person name="Jacobs-Sera D."/>
            <person name="Hatfull G.F."/>
        </authorList>
    </citation>
    <scope>NUCLEOTIDE SEQUENCE [LARGE SCALE GENOMIC DNA]</scope>
</reference>
<dbReference type="RefSeq" id="YP_010751161.1">
    <property type="nucleotide sequence ID" value="NC_073366.1"/>
</dbReference>
<gene>
    <name evidence="1" type="primary">60</name>
    <name evidence="1" type="ORF">PBI_MARGAERY_61</name>
</gene>
<dbReference type="Proteomes" id="UP000315956">
    <property type="component" value="Segment"/>
</dbReference>
<accession>A0A514DHL9</accession>